<organism evidence="1 2">
    <name type="scientific">Sodiomyces alkalinus (strain CBS 110278 / VKM F-3762 / F11)</name>
    <name type="common">Alkaliphilic filamentous fungus</name>
    <dbReference type="NCBI Taxonomy" id="1314773"/>
    <lineage>
        <taxon>Eukaryota</taxon>
        <taxon>Fungi</taxon>
        <taxon>Dikarya</taxon>
        <taxon>Ascomycota</taxon>
        <taxon>Pezizomycotina</taxon>
        <taxon>Sordariomycetes</taxon>
        <taxon>Hypocreomycetidae</taxon>
        <taxon>Glomerellales</taxon>
        <taxon>Plectosphaerellaceae</taxon>
        <taxon>Sodiomyces</taxon>
    </lineage>
</organism>
<dbReference type="RefSeq" id="XP_028463772.1">
    <property type="nucleotide sequence ID" value="XM_028614501.1"/>
</dbReference>
<evidence type="ECO:0000313" key="2">
    <source>
        <dbReference type="Proteomes" id="UP000272025"/>
    </source>
</evidence>
<dbReference type="AlphaFoldDB" id="A0A3N2PNP5"/>
<name>A0A3N2PNP5_SODAK</name>
<dbReference type="EMBL" id="ML119060">
    <property type="protein sequence ID" value="ROT35966.1"/>
    <property type="molecule type" value="Genomic_DNA"/>
</dbReference>
<dbReference type="GeneID" id="39582979"/>
<evidence type="ECO:0000313" key="1">
    <source>
        <dbReference type="EMBL" id="ROT35966.1"/>
    </source>
</evidence>
<reference evidence="1 2" key="1">
    <citation type="journal article" date="2018" name="Mol. Ecol.">
        <title>The obligate alkalophilic soda-lake fungus Sodiomyces alkalinus has shifted to a protein diet.</title>
        <authorList>
            <person name="Grum-Grzhimaylo A.A."/>
            <person name="Falkoski D.L."/>
            <person name="van den Heuvel J."/>
            <person name="Valero-Jimenez C.A."/>
            <person name="Min B."/>
            <person name="Choi I.G."/>
            <person name="Lipzen A."/>
            <person name="Daum C.G."/>
            <person name="Aanen D.K."/>
            <person name="Tsang A."/>
            <person name="Henrissat B."/>
            <person name="Bilanenko E.N."/>
            <person name="de Vries R.P."/>
            <person name="van Kan J.A.L."/>
            <person name="Grigoriev I.V."/>
            <person name="Debets A.J.M."/>
        </authorList>
    </citation>
    <scope>NUCLEOTIDE SEQUENCE [LARGE SCALE GENOMIC DNA]</scope>
    <source>
        <strain evidence="1 2">F11</strain>
    </source>
</reference>
<keyword evidence="2" id="KW-1185">Reference proteome</keyword>
<gene>
    <name evidence="1" type="ORF">SODALDRAFT_362822</name>
</gene>
<dbReference type="Proteomes" id="UP000272025">
    <property type="component" value="Unassembled WGS sequence"/>
</dbReference>
<accession>A0A3N2PNP5</accession>
<proteinExistence type="predicted"/>
<protein>
    <submittedName>
        <fullName evidence="1">Uncharacterized protein</fullName>
    </submittedName>
</protein>
<sequence>MSFLSDSRLSSCHLNDATKDIEEPNIYTRSNWHKIAHEDPVAQSSPSSNIGLNPQEDIRSRVTQQSDVPVHFSYGHPYSNIAFPIRLCRPPSPVQSNQLPVIPISNRSPHHIYEIRSNSPPSLIRFPMSSCLPAEGRPDL</sequence>